<sequence>MENPAEVQELRNKLRMMKLPQDDIINTVRRQQRAIHKQKMANDTIRNEISEYDTQIRNLDKDIEKYKNNEELQKLHLQYKNLLNKNSIISADLAAEESKRKKLEEEVSKANSKAGGLFKQAHENEQLQSRLRTMENRLDKSLVRYNKSLIKLSNLRFEIDELRKNRNTFRQVISRADEDSRAKDQELTSLIAASNDSYSERDRMKMELVRIKQAEKEDIDLFNSELARLNQTIEGQKLTQNRPPQQSVVPSINSQIGSNSDQQEEITQLTEQYQTVINRTLELIGVQSIDELIAKADELERENFSLYNYVVEQGARRTKLQDEIEGLEIQHKSLLAQVQEKDGSQSEKFQELTKVIQSVNSDLDENIKKKEQNEAEFVSIYDSIENLFNALDCNWGNSPDEGNHVTSSNAMYCLSEIEIAASNLMAQVCERCQMLFNMRAQDPKTLIVDDKSESSVQKSENHPKPSDKDILKEKCIDSNKPLTIEEMKAILSF</sequence>
<dbReference type="InterPro" id="IPR051876">
    <property type="entry name" value="ODA-DC/CCD"/>
</dbReference>
<comment type="caution">
    <text evidence="5">The sequence shown here is derived from an EMBL/GenBank/DDBJ whole genome shotgun (WGS) entry which is preliminary data.</text>
</comment>
<dbReference type="Proteomes" id="UP001470230">
    <property type="component" value="Unassembled WGS sequence"/>
</dbReference>
<organism evidence="5 6">
    <name type="scientific">Tritrichomonas musculus</name>
    <dbReference type="NCBI Taxonomy" id="1915356"/>
    <lineage>
        <taxon>Eukaryota</taxon>
        <taxon>Metamonada</taxon>
        <taxon>Parabasalia</taxon>
        <taxon>Tritrichomonadida</taxon>
        <taxon>Tritrichomonadidae</taxon>
        <taxon>Tritrichomonas</taxon>
    </lineage>
</organism>
<feature type="region of interest" description="Disordered" evidence="3">
    <location>
        <begin position="449"/>
        <end position="470"/>
    </location>
</feature>
<protein>
    <recommendedName>
        <fullName evidence="4">ODAD1 central coiled coil region domain-containing protein</fullName>
    </recommendedName>
</protein>
<evidence type="ECO:0000256" key="3">
    <source>
        <dbReference type="SAM" id="MobiDB-lite"/>
    </source>
</evidence>
<evidence type="ECO:0000256" key="2">
    <source>
        <dbReference type="SAM" id="Coils"/>
    </source>
</evidence>
<dbReference type="InterPro" id="IPR049258">
    <property type="entry name" value="ODAD1_CC"/>
</dbReference>
<gene>
    <name evidence="5" type="ORF">M9Y10_012568</name>
</gene>
<evidence type="ECO:0000256" key="1">
    <source>
        <dbReference type="ARBA" id="ARBA00023054"/>
    </source>
</evidence>
<dbReference type="PANTHER" id="PTHR21694:SF18">
    <property type="entry name" value="COILED-COIL DOMAIN-CONTAINING PROTEIN 63"/>
    <property type="match status" value="1"/>
</dbReference>
<proteinExistence type="predicted"/>
<keyword evidence="6" id="KW-1185">Reference proteome</keyword>
<feature type="coiled-coil region" evidence="2">
    <location>
        <begin position="42"/>
        <end position="179"/>
    </location>
</feature>
<feature type="region of interest" description="Disordered" evidence="3">
    <location>
        <begin position="235"/>
        <end position="264"/>
    </location>
</feature>
<dbReference type="EMBL" id="JAPFFF010000018">
    <property type="protein sequence ID" value="KAK8860876.1"/>
    <property type="molecule type" value="Genomic_DNA"/>
</dbReference>
<name>A0ABR2IDF4_9EUKA</name>
<feature type="domain" description="ODAD1 central coiled coil region" evidence="4">
    <location>
        <begin position="128"/>
        <end position="394"/>
    </location>
</feature>
<evidence type="ECO:0000313" key="5">
    <source>
        <dbReference type="EMBL" id="KAK8860876.1"/>
    </source>
</evidence>
<accession>A0ABR2IDF4</accession>
<reference evidence="5 6" key="1">
    <citation type="submission" date="2024-04" db="EMBL/GenBank/DDBJ databases">
        <title>Tritrichomonas musculus Genome.</title>
        <authorList>
            <person name="Alves-Ferreira E."/>
            <person name="Grigg M."/>
            <person name="Lorenzi H."/>
            <person name="Galac M."/>
        </authorList>
    </citation>
    <scope>NUCLEOTIDE SEQUENCE [LARGE SCALE GENOMIC DNA]</scope>
    <source>
        <strain evidence="5 6">EAF2021</strain>
    </source>
</reference>
<evidence type="ECO:0000313" key="6">
    <source>
        <dbReference type="Proteomes" id="UP001470230"/>
    </source>
</evidence>
<dbReference type="Pfam" id="PF21773">
    <property type="entry name" value="ODAD1_CC"/>
    <property type="match status" value="1"/>
</dbReference>
<evidence type="ECO:0000259" key="4">
    <source>
        <dbReference type="Pfam" id="PF21773"/>
    </source>
</evidence>
<keyword evidence="1 2" id="KW-0175">Coiled coil</keyword>
<dbReference type="PANTHER" id="PTHR21694">
    <property type="entry name" value="COILED-COIL DOMAIN-CONTAINING PROTEIN 63"/>
    <property type="match status" value="1"/>
</dbReference>
<feature type="coiled-coil region" evidence="2">
    <location>
        <begin position="310"/>
        <end position="337"/>
    </location>
</feature>